<dbReference type="Gene3D" id="3.60.130.10">
    <property type="entry name" value="Clavaminate synthase-like"/>
    <property type="match status" value="1"/>
</dbReference>
<reference evidence="11" key="1">
    <citation type="journal article" date="2023" name="IScience">
        <title>Live-bearing cockroach genome reveals convergent evolutionary mechanisms linked to viviparity in insects and beyond.</title>
        <authorList>
            <person name="Fouks B."/>
            <person name="Harrison M.C."/>
            <person name="Mikhailova A.A."/>
            <person name="Marchal E."/>
            <person name="English S."/>
            <person name="Carruthers M."/>
            <person name="Jennings E.C."/>
            <person name="Chiamaka E.L."/>
            <person name="Frigard R.A."/>
            <person name="Pippel M."/>
            <person name="Attardo G.M."/>
            <person name="Benoit J.B."/>
            <person name="Bornberg-Bauer E."/>
            <person name="Tobe S.S."/>
        </authorList>
    </citation>
    <scope>NUCLEOTIDE SEQUENCE</scope>
    <source>
        <strain evidence="11">Stay&amp;Tobe</strain>
    </source>
</reference>
<evidence type="ECO:0000256" key="1">
    <source>
        <dbReference type="ARBA" id="ARBA00001954"/>
    </source>
</evidence>
<dbReference type="Proteomes" id="UP001233999">
    <property type="component" value="Unassembled WGS sequence"/>
</dbReference>
<comment type="cofactor">
    <cofactor evidence="1">
        <name>Fe(2+)</name>
        <dbReference type="ChEBI" id="CHEBI:29033"/>
    </cofactor>
</comment>
<dbReference type="AlphaFoldDB" id="A0AAD7ZLP9"/>
<evidence type="ECO:0000256" key="3">
    <source>
        <dbReference type="ARBA" id="ARBA00005022"/>
    </source>
</evidence>
<keyword evidence="8" id="KW-0560">Oxidoreductase</keyword>
<evidence type="ECO:0000256" key="2">
    <source>
        <dbReference type="ARBA" id="ARBA00001961"/>
    </source>
</evidence>
<evidence type="ECO:0000256" key="9">
    <source>
        <dbReference type="ARBA" id="ARBA00023004"/>
    </source>
</evidence>
<keyword evidence="12" id="KW-1185">Reference proteome</keyword>
<keyword evidence="6" id="KW-0124">Carnitine biosynthesis</keyword>
<dbReference type="InterPro" id="IPR050411">
    <property type="entry name" value="AlphaKG_dependent_hydroxylases"/>
</dbReference>
<feature type="domain" description="TauD/TfdA-like" evidence="10">
    <location>
        <begin position="3"/>
        <end position="234"/>
    </location>
</feature>
<dbReference type="InterPro" id="IPR003819">
    <property type="entry name" value="TauD/TfdA-like"/>
</dbReference>
<proteinExistence type="inferred from homology"/>
<name>A0AAD7ZLP9_DIPPU</name>
<evidence type="ECO:0000256" key="8">
    <source>
        <dbReference type="ARBA" id="ARBA00023002"/>
    </source>
</evidence>
<protein>
    <recommendedName>
        <fullName evidence="10">TauD/TfdA-like domain-containing protein</fullName>
    </recommendedName>
</protein>
<dbReference type="PANTHER" id="PTHR10696">
    <property type="entry name" value="GAMMA-BUTYROBETAINE HYDROXYLASE-RELATED"/>
    <property type="match status" value="1"/>
</dbReference>
<organism evidence="11 12">
    <name type="scientific">Diploptera punctata</name>
    <name type="common">Pacific beetle cockroach</name>
    <dbReference type="NCBI Taxonomy" id="6984"/>
    <lineage>
        <taxon>Eukaryota</taxon>
        <taxon>Metazoa</taxon>
        <taxon>Ecdysozoa</taxon>
        <taxon>Arthropoda</taxon>
        <taxon>Hexapoda</taxon>
        <taxon>Insecta</taxon>
        <taxon>Pterygota</taxon>
        <taxon>Neoptera</taxon>
        <taxon>Polyneoptera</taxon>
        <taxon>Dictyoptera</taxon>
        <taxon>Blattodea</taxon>
        <taxon>Blaberoidea</taxon>
        <taxon>Blaberidae</taxon>
        <taxon>Diplopterinae</taxon>
        <taxon>Diploptera</taxon>
    </lineage>
</organism>
<keyword evidence="5" id="KW-0479">Metal-binding</keyword>
<comment type="caution">
    <text evidence="11">The sequence shown here is derived from an EMBL/GenBank/DDBJ whole genome shotgun (WGS) entry which is preliminary data.</text>
</comment>
<evidence type="ECO:0000259" key="10">
    <source>
        <dbReference type="Pfam" id="PF02668"/>
    </source>
</evidence>
<dbReference type="FunFam" id="3.60.130.10:FF:000001">
    <property type="entry name" value="Trimethyllysine dioxygenase, mitochondrial"/>
    <property type="match status" value="1"/>
</dbReference>
<dbReference type="GO" id="GO:0005739">
    <property type="term" value="C:mitochondrion"/>
    <property type="evidence" value="ECO:0007669"/>
    <property type="project" value="TreeGrafter"/>
</dbReference>
<dbReference type="InterPro" id="IPR042098">
    <property type="entry name" value="TauD-like_sf"/>
</dbReference>
<evidence type="ECO:0000256" key="7">
    <source>
        <dbReference type="ARBA" id="ARBA00022964"/>
    </source>
</evidence>
<comment type="cofactor">
    <cofactor evidence="2">
        <name>L-ascorbate</name>
        <dbReference type="ChEBI" id="CHEBI:38290"/>
    </cofactor>
</comment>
<gene>
    <name evidence="11" type="ORF">L9F63_022630</name>
</gene>
<keyword evidence="9" id="KW-0408">Iron</keyword>
<evidence type="ECO:0000256" key="6">
    <source>
        <dbReference type="ARBA" id="ARBA00022873"/>
    </source>
</evidence>
<comment type="similarity">
    <text evidence="4">Belongs to the gamma-BBH/TMLD family.</text>
</comment>
<dbReference type="GO" id="GO:0051213">
    <property type="term" value="F:dioxygenase activity"/>
    <property type="evidence" value="ECO:0007669"/>
    <property type="project" value="UniProtKB-KW"/>
</dbReference>
<evidence type="ECO:0000313" key="11">
    <source>
        <dbReference type="EMBL" id="KAJ9583014.1"/>
    </source>
</evidence>
<evidence type="ECO:0000256" key="5">
    <source>
        <dbReference type="ARBA" id="ARBA00022723"/>
    </source>
</evidence>
<dbReference type="GO" id="GO:0045329">
    <property type="term" value="P:carnitine biosynthetic process"/>
    <property type="evidence" value="ECO:0007669"/>
    <property type="project" value="UniProtKB-KW"/>
</dbReference>
<dbReference type="CDD" id="cd00250">
    <property type="entry name" value="CAS_like"/>
    <property type="match status" value="1"/>
</dbReference>
<accession>A0AAD7ZLP9</accession>
<dbReference type="PANTHER" id="PTHR10696:SF33">
    <property type="entry name" value="GAMMA-BUTYROBETAINE DIOXYGENASE"/>
    <property type="match status" value="1"/>
</dbReference>
<comment type="pathway">
    <text evidence="3">Amine and polyamine biosynthesis; carnitine biosynthesis.</text>
</comment>
<dbReference type="EMBL" id="JASPKZ010007691">
    <property type="protein sequence ID" value="KAJ9583014.1"/>
    <property type="molecule type" value="Genomic_DNA"/>
</dbReference>
<evidence type="ECO:0000313" key="12">
    <source>
        <dbReference type="Proteomes" id="UP001233999"/>
    </source>
</evidence>
<dbReference type="SUPFAM" id="SSF51197">
    <property type="entry name" value="Clavaminate synthase-like"/>
    <property type="match status" value="1"/>
</dbReference>
<dbReference type="Pfam" id="PF02668">
    <property type="entry name" value="TauD"/>
    <property type="match status" value="1"/>
</dbReference>
<feature type="non-terminal residue" evidence="11">
    <location>
        <position position="1"/>
    </location>
</feature>
<reference evidence="11" key="2">
    <citation type="submission" date="2023-05" db="EMBL/GenBank/DDBJ databases">
        <authorList>
            <person name="Fouks B."/>
        </authorList>
    </citation>
    <scope>NUCLEOTIDE SEQUENCE</scope>
    <source>
        <strain evidence="11">Stay&amp;Tobe</strain>
        <tissue evidence="11">Testes</tissue>
    </source>
</reference>
<dbReference type="GO" id="GO:0046872">
    <property type="term" value="F:metal ion binding"/>
    <property type="evidence" value="ECO:0007669"/>
    <property type="project" value="UniProtKB-KW"/>
</dbReference>
<evidence type="ECO:0000256" key="4">
    <source>
        <dbReference type="ARBA" id="ARBA00008654"/>
    </source>
</evidence>
<sequence>EKLLDWLENLSTYGIAIIKNTPPAEDQLRRVANKVSFIKKTHYGEEFMVKNQPGTTNIAYTAGNLQMHTDLPYYHYKPGINMLHCLVQTDTAGGDSQIVDALFIANKLKKEKPDIYKILSETPVDWCDIGHQDDQVFHSLYRSPVILNDCDGKFLRINYGQQQRDTHFTVPIKDVVPWYKAYAEFTNQMYDPENIVSFKLKEGEILTFDNIRLIHGRKGYDDTANNTRHLVGGYMDWDFAYSKIRVLRKKFRGHTYSPV</sequence>
<keyword evidence="7" id="KW-0223">Dioxygenase</keyword>